<feature type="compositionally biased region" description="Pro residues" evidence="1">
    <location>
        <begin position="200"/>
        <end position="212"/>
    </location>
</feature>
<dbReference type="PANTHER" id="PTHR45725">
    <property type="entry name" value="FORMIN HOMOLOGY 2 FAMILY MEMBER"/>
    <property type="match status" value="1"/>
</dbReference>
<evidence type="ECO:0008006" key="4">
    <source>
        <dbReference type="Google" id="ProtNLM"/>
    </source>
</evidence>
<dbReference type="PANTHER" id="PTHR45725:SF18">
    <property type="entry name" value="ORC1-LIKE AAA ATPASE DOMAIN-CONTAINING PROTEIN"/>
    <property type="match status" value="1"/>
</dbReference>
<dbReference type="AlphaFoldDB" id="A0A5B1BTT0"/>
<name>A0A5B1BTT0_MYCSI</name>
<sequence length="707" mass="73413">MGVQRPAGSHAEQMLEPDGWPELDEGSLYERAHDYTRDLQDVTEVLVTCKYQQAEVFDGSAWSGVAARAASSQFGERVDQLTTLQNAIVTVITWQRHVAGLIERTKWAITENVEVAQAEIIALENDVSLAPAERLAAINMLITATQGANTGLVAETADQILASQSWTPAKAALQDLLDQKPPPVAAPGAEQEHPGACLTPPAPVTDAPPLPAEAPQLRPEVPEAPETIAAPEGVWQPTRPLLPQPAWTPTFPGGIDPMAPAVPDALDEGATPLLSSAPPGPGGPGTRLTPASAAKSAKSASELAEASALPADAAAAGLPAAPPLLNSAGGAAAGSAAGAGAPLGQKPSSTAPATRPAAATGAAMRAGTAARRQLDDVTAAMDAAALAVLPVSAARAERDAIAQAATAYPARRKHGGIDPLLLARRIAAALNAPGSQGYEDFGFFWVTGVTTDDAIVVANSYGLAYIPHGVQLPESVNMASADERIPAAERARWATYPVMAVQGWATHHATELRAVIATQEQLANSDSGVAEVVLREDDIPTSGEMSGRSRLEVVDPEAAGRLASMTDLRLTSLLPPAPVGIEPLAAGPTPLPADLEAVDRLAKDMAAGTFSLKQLFALAPASASTAPPADQRPMLWFEVMKPMATSAVGRQDAHLRAFHDYAAYSRDIALREAHTAVDAVTRRAAIADWLYWKHVTGLFDAALVPAP</sequence>
<feature type="region of interest" description="Disordered" evidence="1">
    <location>
        <begin position="1"/>
        <end position="23"/>
    </location>
</feature>
<reference evidence="2 3" key="1">
    <citation type="submission" date="2019-09" db="EMBL/GenBank/DDBJ databases">
        <title>Report of infection by Mycobacterium simiae a patient suffering from pulmonary tuberculosis.</title>
        <authorList>
            <person name="Mohanty P.S."/>
            <person name="Bansal A.K."/>
            <person name="Singh H."/>
            <person name="Sharma S."/>
            <person name="Patil S.A."/>
            <person name="Upadhaya P."/>
            <person name="Singh P.K."/>
            <person name="Kumar D."/>
            <person name="Kumar S."/>
            <person name="Singh R.K."/>
            <person name="Chaudhary B."/>
        </authorList>
    </citation>
    <scope>NUCLEOTIDE SEQUENCE [LARGE SCALE GENOMIC DNA]</scope>
    <source>
        <strain evidence="2 3">JAL-560-SIM</strain>
    </source>
</reference>
<comment type="caution">
    <text evidence="2">The sequence shown here is derived from an EMBL/GenBank/DDBJ whole genome shotgun (WGS) entry which is preliminary data.</text>
</comment>
<evidence type="ECO:0000313" key="2">
    <source>
        <dbReference type="EMBL" id="KAA1251746.1"/>
    </source>
</evidence>
<dbReference type="EMBL" id="VTZN01000007">
    <property type="protein sequence ID" value="KAA1251746.1"/>
    <property type="molecule type" value="Genomic_DNA"/>
</dbReference>
<evidence type="ECO:0000256" key="1">
    <source>
        <dbReference type="SAM" id="MobiDB-lite"/>
    </source>
</evidence>
<evidence type="ECO:0000313" key="3">
    <source>
        <dbReference type="Proteomes" id="UP000324701"/>
    </source>
</evidence>
<gene>
    <name evidence="2" type="ORF">F0Q45_02435</name>
</gene>
<dbReference type="Proteomes" id="UP000324701">
    <property type="component" value="Unassembled WGS sequence"/>
</dbReference>
<feature type="region of interest" description="Disordered" evidence="1">
    <location>
        <begin position="179"/>
        <end position="214"/>
    </location>
</feature>
<proteinExistence type="predicted"/>
<keyword evidence="3" id="KW-1185">Reference proteome</keyword>
<feature type="region of interest" description="Disordered" evidence="1">
    <location>
        <begin position="330"/>
        <end position="364"/>
    </location>
</feature>
<accession>A0A5B1BTT0</accession>
<feature type="compositionally biased region" description="Low complexity" evidence="1">
    <location>
        <begin position="286"/>
        <end position="299"/>
    </location>
</feature>
<dbReference type="RefSeq" id="WP_149652388.1">
    <property type="nucleotide sequence ID" value="NZ_VTZN01000007.1"/>
</dbReference>
<dbReference type="OrthoDB" id="4636484at2"/>
<organism evidence="2 3">
    <name type="scientific">Mycobacterium simiae</name>
    <name type="common">Mycobacterium habana</name>
    <dbReference type="NCBI Taxonomy" id="1784"/>
    <lineage>
        <taxon>Bacteria</taxon>
        <taxon>Bacillati</taxon>
        <taxon>Actinomycetota</taxon>
        <taxon>Actinomycetes</taxon>
        <taxon>Mycobacteriales</taxon>
        <taxon>Mycobacteriaceae</taxon>
        <taxon>Mycobacterium</taxon>
        <taxon>Mycobacterium simiae complex</taxon>
    </lineage>
</organism>
<feature type="region of interest" description="Disordered" evidence="1">
    <location>
        <begin position="260"/>
        <end position="299"/>
    </location>
</feature>
<dbReference type="InterPro" id="IPR051425">
    <property type="entry name" value="Formin_Homology"/>
</dbReference>
<protein>
    <recommendedName>
        <fullName evidence="4">ESX-1 secretion-associated protein EspK</fullName>
    </recommendedName>
</protein>